<dbReference type="Gene3D" id="2.70.98.10">
    <property type="match status" value="1"/>
</dbReference>
<comment type="catalytic activity">
    <reaction evidence="1 10">
        <text>Hydrolysis of terminal non-reducing beta-D-galactose residues in beta-D-galactosides.</text>
        <dbReference type="EC" id="3.2.1.23"/>
    </reaction>
</comment>
<dbReference type="InterPro" id="IPR013783">
    <property type="entry name" value="Ig-like_fold"/>
</dbReference>
<evidence type="ECO:0000313" key="13">
    <source>
        <dbReference type="Proteomes" id="UP000310017"/>
    </source>
</evidence>
<dbReference type="FunFam" id="3.20.20.80:FF:000121">
    <property type="entry name" value="Beta-galactosidase"/>
    <property type="match status" value="1"/>
</dbReference>
<dbReference type="InterPro" id="IPR050347">
    <property type="entry name" value="Bact_Beta-galactosidase"/>
</dbReference>
<evidence type="ECO:0000256" key="2">
    <source>
        <dbReference type="ARBA" id="ARBA00001913"/>
    </source>
</evidence>
<accession>A0A5B7SQ33</accession>
<dbReference type="InterPro" id="IPR011013">
    <property type="entry name" value="Gal_mutarotase_sf_dom"/>
</dbReference>
<keyword evidence="7" id="KW-0106">Calcium</keyword>
<keyword evidence="13" id="KW-1185">Reference proteome</keyword>
<evidence type="ECO:0000256" key="10">
    <source>
        <dbReference type="RuleBase" id="RU361154"/>
    </source>
</evidence>
<dbReference type="InterPro" id="IPR008979">
    <property type="entry name" value="Galactose-bd-like_sf"/>
</dbReference>
<evidence type="ECO:0000256" key="1">
    <source>
        <dbReference type="ARBA" id="ARBA00001412"/>
    </source>
</evidence>
<dbReference type="InterPro" id="IPR017853">
    <property type="entry name" value="GH"/>
</dbReference>
<dbReference type="PANTHER" id="PTHR46323:SF2">
    <property type="entry name" value="BETA-GALACTOSIDASE"/>
    <property type="match status" value="1"/>
</dbReference>
<dbReference type="InterPro" id="IPR014718">
    <property type="entry name" value="GH-type_carb-bd"/>
</dbReference>
<organism evidence="12 13">
    <name type="scientific">Aggregatimonas sangjinii</name>
    <dbReference type="NCBI Taxonomy" id="2583587"/>
    <lineage>
        <taxon>Bacteria</taxon>
        <taxon>Pseudomonadati</taxon>
        <taxon>Bacteroidota</taxon>
        <taxon>Flavobacteriia</taxon>
        <taxon>Flavobacteriales</taxon>
        <taxon>Flavobacteriaceae</taxon>
        <taxon>Aggregatimonas</taxon>
    </lineage>
</organism>
<dbReference type="OrthoDB" id="9801077at2"/>
<feature type="domain" description="Beta galactosidase small chain/" evidence="11">
    <location>
        <begin position="723"/>
        <end position="991"/>
    </location>
</feature>
<name>A0A5B7SQ33_9FLAO</name>
<dbReference type="Gene3D" id="2.60.120.260">
    <property type="entry name" value="Galactose-binding domain-like"/>
    <property type="match status" value="1"/>
</dbReference>
<dbReference type="InterPro" id="IPR036156">
    <property type="entry name" value="Beta-gal/glucu_dom_sf"/>
</dbReference>
<dbReference type="InterPro" id="IPR032312">
    <property type="entry name" value="LacZ_4"/>
</dbReference>
<dbReference type="PANTHER" id="PTHR46323">
    <property type="entry name" value="BETA-GALACTOSIDASE"/>
    <property type="match status" value="1"/>
</dbReference>
<dbReference type="InterPro" id="IPR006104">
    <property type="entry name" value="Glyco_hydro_2_N"/>
</dbReference>
<keyword evidence="8 10" id="KW-0326">Glycosidase</keyword>
<dbReference type="GO" id="GO:0009341">
    <property type="term" value="C:beta-galactosidase complex"/>
    <property type="evidence" value="ECO:0007669"/>
    <property type="project" value="InterPro"/>
</dbReference>
<dbReference type="EC" id="3.2.1.23" evidence="5 10"/>
<dbReference type="Pfam" id="PF16353">
    <property type="entry name" value="LacZ_4"/>
    <property type="match status" value="1"/>
</dbReference>
<evidence type="ECO:0000256" key="8">
    <source>
        <dbReference type="ARBA" id="ARBA00023295"/>
    </source>
</evidence>
<dbReference type="Pfam" id="PF02929">
    <property type="entry name" value="Bgal_small_N"/>
    <property type="match status" value="1"/>
</dbReference>
<dbReference type="InterPro" id="IPR023230">
    <property type="entry name" value="Glyco_hydro_2_CS"/>
</dbReference>
<gene>
    <name evidence="12" type="ORF">FGM00_11530</name>
</gene>
<evidence type="ECO:0000256" key="6">
    <source>
        <dbReference type="ARBA" id="ARBA00022801"/>
    </source>
</evidence>
<sequence>MKKNGPLPDPTYNWLTEPSVFNIGQEPPSAFRHEGFATENILLLDGEWDFLWSENKKNLPKKFKERNFNTSAWGKIQVPANWECSGYGIPIYVNDRYPFKKNPPLVPDNNPTGVYKRKVKIPSAWAEKRIFLVVGAIKSAAYFWINGEFIGYNQDSKTEVIFDVTPYTDSEMEITIQAFRWCDGSYLECQDFWRLSGIEREVYLMARPQLYIEDHHTNALLENGYKDGNLTANITIRNTFKQDFSAEIQLSVRNQEGSEIAGRTIPLGVNAHTRETVVAYLILPDILPWSAEHPHLYKLHITLYRNSALLDSIENQVGFRTVEIIKNRLHLNGEPLILKGVNRHEHDPQTGHVITKESMVEDILLMKKYNINAVRNSHYPNHPEWYQLCDEYGLYVIDEANIESHGMGYEEESLAKDIHWQEAHLDRVKRMYHRSKNHCSIIIWSMGNEAGNGINFERTYAWLKDQDKTRPIQYEQSMEEANTDIVCPMYPTPEHIENYAENRGDRPYIMCEYSHAMGNSNGSLKEYWDLIRQYDCLQGGFIWDWMDQGLIAKKNGSPYWAFGGDFGPSDTPSDGNFCINGLLWPDRTPKPALEEVKKLYAPVQITCMNAQEGRLKVTNELLFTTLDHYILQWNISSEDGICTKGKTNISLSANDSILLRLPYDLSALNDKFDCYLNIVIFDTEVPTKILASEQFQVIQRIIKQVPDGNKGRSLNTYNNPYIELSDNLIKLQVDRKTGLLASMVGNNHEFLTAPVTPIFWRPPNDNDFGWKMPALCGYWRHAMKAARLVSVVGKLNSILVKFDLGHGDAELELTYRLVAPKRLGITTELQILRPLPLLPRFGLHFTLPASFSKLDWYGRGPFENYSDRKYAAHVNHYKAKVANQYVPYISNQENGAKQDCTWVRLQDTQQKQLTIRSDETFGYSALQYSPFQLNRTERDKGRYYELEKDENVHLCVDHVHMGVGGIDSWLSTPLDHYLLTAKRYSFHIFIEID</sequence>
<proteinExistence type="inferred from homology"/>
<evidence type="ECO:0000256" key="7">
    <source>
        <dbReference type="ARBA" id="ARBA00022837"/>
    </source>
</evidence>
<dbReference type="EMBL" id="CP040710">
    <property type="protein sequence ID" value="QCX00706.1"/>
    <property type="molecule type" value="Genomic_DNA"/>
</dbReference>
<dbReference type="RefSeq" id="WP_138853051.1">
    <property type="nucleotide sequence ID" value="NZ_CP040710.1"/>
</dbReference>
<dbReference type="InterPro" id="IPR006101">
    <property type="entry name" value="Glyco_hydro_2"/>
</dbReference>
<dbReference type="Pfam" id="PF02837">
    <property type="entry name" value="Glyco_hydro_2_N"/>
    <property type="match status" value="1"/>
</dbReference>
<dbReference type="SUPFAM" id="SSF49785">
    <property type="entry name" value="Galactose-binding domain-like"/>
    <property type="match status" value="1"/>
</dbReference>
<dbReference type="PRINTS" id="PR00132">
    <property type="entry name" value="GLHYDRLASE2"/>
</dbReference>
<dbReference type="Gene3D" id="2.60.40.10">
    <property type="entry name" value="Immunoglobulins"/>
    <property type="match status" value="2"/>
</dbReference>
<keyword evidence="6 10" id="KW-0378">Hydrolase</keyword>
<dbReference type="Proteomes" id="UP000310017">
    <property type="component" value="Chromosome"/>
</dbReference>
<dbReference type="KEGG" id="asag:FGM00_11530"/>
<reference evidence="12 13" key="1">
    <citation type="submission" date="2019-05" db="EMBL/GenBank/DDBJ databases">
        <title>Genome sequencing of F202Z8.</title>
        <authorList>
            <person name="Kwon Y.M."/>
        </authorList>
    </citation>
    <scope>NUCLEOTIDE SEQUENCE [LARGE SCALE GENOMIC DNA]</scope>
    <source>
        <strain evidence="12 13">F202Z8</strain>
    </source>
</reference>
<evidence type="ECO:0000256" key="3">
    <source>
        <dbReference type="ARBA" id="ARBA00007401"/>
    </source>
</evidence>
<dbReference type="InterPro" id="IPR006103">
    <property type="entry name" value="Glyco_hydro_2_cat"/>
</dbReference>
<comment type="cofactor">
    <cofactor evidence="2">
        <name>Ca(2+)</name>
        <dbReference type="ChEBI" id="CHEBI:29108"/>
    </cofactor>
</comment>
<dbReference type="GO" id="GO:0005990">
    <property type="term" value="P:lactose catabolic process"/>
    <property type="evidence" value="ECO:0007669"/>
    <property type="project" value="TreeGrafter"/>
</dbReference>
<dbReference type="Pfam" id="PF02836">
    <property type="entry name" value="Glyco_hydro_2_C"/>
    <property type="match status" value="1"/>
</dbReference>
<protein>
    <recommendedName>
        <fullName evidence="5 10">Beta-galactosidase</fullName>
        <ecNumber evidence="5 10">3.2.1.23</ecNumber>
    </recommendedName>
    <alternativeName>
        <fullName evidence="9 10">Lactase</fullName>
    </alternativeName>
</protein>
<dbReference type="SUPFAM" id="SSF51445">
    <property type="entry name" value="(Trans)glycosidases"/>
    <property type="match status" value="1"/>
</dbReference>
<dbReference type="SUPFAM" id="SSF49303">
    <property type="entry name" value="beta-Galactosidase/glucuronidase domain"/>
    <property type="match status" value="2"/>
</dbReference>
<comment type="similarity">
    <text evidence="3 10">Belongs to the glycosyl hydrolase 2 family.</text>
</comment>
<dbReference type="SUPFAM" id="SSF74650">
    <property type="entry name" value="Galactose mutarotase-like"/>
    <property type="match status" value="1"/>
</dbReference>
<comment type="subunit">
    <text evidence="4">Monomer.</text>
</comment>
<evidence type="ECO:0000259" key="11">
    <source>
        <dbReference type="SMART" id="SM01038"/>
    </source>
</evidence>
<dbReference type="SMART" id="SM01038">
    <property type="entry name" value="Bgal_small_N"/>
    <property type="match status" value="1"/>
</dbReference>
<dbReference type="InterPro" id="IPR006102">
    <property type="entry name" value="Ig-like_GH2"/>
</dbReference>
<dbReference type="InterPro" id="IPR004199">
    <property type="entry name" value="B-gal_small/dom_5"/>
</dbReference>
<evidence type="ECO:0000313" key="12">
    <source>
        <dbReference type="EMBL" id="QCX00706.1"/>
    </source>
</evidence>
<dbReference type="GO" id="GO:0004565">
    <property type="term" value="F:beta-galactosidase activity"/>
    <property type="evidence" value="ECO:0007669"/>
    <property type="project" value="UniProtKB-EC"/>
</dbReference>
<dbReference type="AlphaFoldDB" id="A0A5B7SQ33"/>
<dbReference type="Pfam" id="PF00703">
    <property type="entry name" value="Glyco_hydro_2"/>
    <property type="match status" value="1"/>
</dbReference>
<dbReference type="GO" id="GO:0030246">
    <property type="term" value="F:carbohydrate binding"/>
    <property type="evidence" value="ECO:0007669"/>
    <property type="project" value="InterPro"/>
</dbReference>
<evidence type="ECO:0000256" key="9">
    <source>
        <dbReference type="ARBA" id="ARBA00032230"/>
    </source>
</evidence>
<dbReference type="Gene3D" id="3.20.20.80">
    <property type="entry name" value="Glycosidases"/>
    <property type="match status" value="1"/>
</dbReference>
<evidence type="ECO:0000256" key="4">
    <source>
        <dbReference type="ARBA" id="ARBA00011245"/>
    </source>
</evidence>
<evidence type="ECO:0000256" key="5">
    <source>
        <dbReference type="ARBA" id="ARBA00012756"/>
    </source>
</evidence>
<dbReference type="PROSITE" id="PS00719">
    <property type="entry name" value="GLYCOSYL_HYDROL_F2_1"/>
    <property type="match status" value="1"/>
</dbReference>